<gene>
    <name evidence="2" type="ORF">OFLC_LOCUS16078</name>
</gene>
<reference evidence="2 3" key="2">
    <citation type="submission" date="2018-11" db="EMBL/GenBank/DDBJ databases">
        <authorList>
            <consortium name="Pathogen Informatics"/>
        </authorList>
    </citation>
    <scope>NUCLEOTIDE SEQUENCE [LARGE SCALE GENOMIC DNA]</scope>
</reference>
<feature type="transmembrane region" description="Helical" evidence="1">
    <location>
        <begin position="91"/>
        <end position="106"/>
    </location>
</feature>
<evidence type="ECO:0000313" key="3">
    <source>
        <dbReference type="Proteomes" id="UP000267606"/>
    </source>
</evidence>
<dbReference type="STRING" id="387005.A0A183I8L6"/>
<feature type="transmembrane region" description="Helical" evidence="1">
    <location>
        <begin position="50"/>
        <end position="71"/>
    </location>
</feature>
<evidence type="ECO:0000313" key="2">
    <source>
        <dbReference type="EMBL" id="VDP26893.1"/>
    </source>
</evidence>
<dbReference type="WBParaSite" id="OFLC_0001609101-mRNA-1">
    <property type="protein sequence ID" value="OFLC_0001609101-mRNA-1"/>
    <property type="gene ID" value="OFLC_0001609101"/>
</dbReference>
<dbReference type="Proteomes" id="UP000267606">
    <property type="component" value="Unassembled WGS sequence"/>
</dbReference>
<organism evidence="4">
    <name type="scientific">Onchocerca flexuosa</name>
    <dbReference type="NCBI Taxonomy" id="387005"/>
    <lineage>
        <taxon>Eukaryota</taxon>
        <taxon>Metazoa</taxon>
        <taxon>Ecdysozoa</taxon>
        <taxon>Nematoda</taxon>
        <taxon>Chromadorea</taxon>
        <taxon>Rhabditida</taxon>
        <taxon>Spirurina</taxon>
        <taxon>Spiruromorpha</taxon>
        <taxon>Filarioidea</taxon>
        <taxon>Onchocercidae</taxon>
        <taxon>Onchocerca</taxon>
    </lineage>
</organism>
<keyword evidence="3" id="KW-1185">Reference proteome</keyword>
<dbReference type="EMBL" id="UZAJ01043971">
    <property type="protein sequence ID" value="VDP26893.1"/>
    <property type="molecule type" value="Genomic_DNA"/>
</dbReference>
<keyword evidence="1" id="KW-0472">Membrane</keyword>
<reference evidence="4" key="1">
    <citation type="submission" date="2016-06" db="UniProtKB">
        <authorList>
            <consortium name="WormBaseParasite"/>
        </authorList>
    </citation>
    <scope>IDENTIFICATION</scope>
</reference>
<protein>
    <submittedName>
        <fullName evidence="4">Transmembrane protein</fullName>
    </submittedName>
</protein>
<evidence type="ECO:0000313" key="4">
    <source>
        <dbReference type="WBParaSite" id="OFLC_0001609101-mRNA-1"/>
    </source>
</evidence>
<accession>A0A183I8L6</accession>
<name>A0A183I8L6_9BILA</name>
<evidence type="ECO:0000256" key="1">
    <source>
        <dbReference type="SAM" id="Phobius"/>
    </source>
</evidence>
<sequence>MTLVEDKFRDDRARYHSRDSFWDSDRWYRDWDDWPLDWPRPGELVRRVSFLLFFLLIKHSLISNIGFEGYISNDAKVLITLTLHVYHFDVRNFYLYIPYFVSFYYVK</sequence>
<keyword evidence="1" id="KW-0812">Transmembrane</keyword>
<keyword evidence="1" id="KW-1133">Transmembrane helix</keyword>
<dbReference type="AlphaFoldDB" id="A0A183I8L6"/>
<proteinExistence type="predicted"/>